<keyword evidence="1" id="KW-1133">Transmembrane helix</keyword>
<dbReference type="Gene3D" id="3.40.50.2000">
    <property type="entry name" value="Glycogen Phosphorylase B"/>
    <property type="match status" value="2"/>
</dbReference>
<keyword evidence="1" id="KW-0472">Membrane</keyword>
<dbReference type="EMBL" id="WRXN01000004">
    <property type="protein sequence ID" value="MVT08886.1"/>
    <property type="molecule type" value="Genomic_DNA"/>
</dbReference>
<protein>
    <recommendedName>
        <fullName evidence="4">Glycosyltransferase subfamily 4-like N-terminal domain-containing protein</fullName>
    </recommendedName>
</protein>
<sequence>MKKQSDHSLIAFVYYLNPVKAVGSRRNNVIISSIFRHFPFKRTTVFSTSNSRYMAKEADPGFPLTARQLITFDHNTIRCMMGPSEKKKKKENRNAPVVEKKSGPGMIGKLLSSFLGVVTIYDGGFLYLLHGVAQIVLYRLRSPGPQVIYTSFSPMADVLLGYITKSLYGKKAYWILDFRDLFIADDRKKIFNGFHEYILKKLIRKSDLLVTVSNGLLANLEKYGPASSLTIKNGFDLNTINYNNKVSGQKFIISYTGSIYPEHQRLDVFLEAVSSLIKKGLLDRNIVALKYVGRSKDYWDGEVNKRGLEDCNESKTTVPLSEAVALQRESNVNLLMSWSYPGVKGILTAKMFDYLCALRPVITIVNGESDPELEGIFRETNCGKVFYTDQTSKLEDYIFELYNKHVNKLDGFNPDIDIIKSYSWTSTIQPLLKKIETEIK</sequence>
<accession>A0A7K1U3M3</accession>
<dbReference type="RefSeq" id="WP_157306306.1">
    <property type="nucleotide sequence ID" value="NZ_WRXN01000004.1"/>
</dbReference>
<evidence type="ECO:0000256" key="1">
    <source>
        <dbReference type="SAM" id="Phobius"/>
    </source>
</evidence>
<proteinExistence type="predicted"/>
<organism evidence="2 3">
    <name type="scientific">Chitinophaga tropicalis</name>
    <dbReference type="NCBI Taxonomy" id="2683588"/>
    <lineage>
        <taxon>Bacteria</taxon>
        <taxon>Pseudomonadati</taxon>
        <taxon>Bacteroidota</taxon>
        <taxon>Chitinophagia</taxon>
        <taxon>Chitinophagales</taxon>
        <taxon>Chitinophagaceae</taxon>
        <taxon>Chitinophaga</taxon>
    </lineage>
</organism>
<keyword evidence="1" id="KW-0812">Transmembrane</keyword>
<reference evidence="2 3" key="1">
    <citation type="submission" date="2019-12" db="EMBL/GenBank/DDBJ databases">
        <title>Chitinophaga sp. strain ysch24 (GDMCC 1.1355), whole genome shotgun sequence.</title>
        <authorList>
            <person name="Zhang X."/>
        </authorList>
    </citation>
    <scope>NUCLEOTIDE SEQUENCE [LARGE SCALE GENOMIC DNA]</scope>
    <source>
        <strain evidence="3">ysch24</strain>
    </source>
</reference>
<name>A0A7K1U3M3_9BACT</name>
<evidence type="ECO:0000313" key="3">
    <source>
        <dbReference type="Proteomes" id="UP000461730"/>
    </source>
</evidence>
<evidence type="ECO:0008006" key="4">
    <source>
        <dbReference type="Google" id="ProtNLM"/>
    </source>
</evidence>
<dbReference type="SUPFAM" id="SSF53756">
    <property type="entry name" value="UDP-Glycosyltransferase/glycogen phosphorylase"/>
    <property type="match status" value="1"/>
</dbReference>
<feature type="transmembrane region" description="Helical" evidence="1">
    <location>
        <begin position="110"/>
        <end position="129"/>
    </location>
</feature>
<gene>
    <name evidence="2" type="ORF">GO493_11490</name>
</gene>
<dbReference type="AlphaFoldDB" id="A0A7K1U3M3"/>
<comment type="caution">
    <text evidence="2">The sequence shown here is derived from an EMBL/GenBank/DDBJ whole genome shotgun (WGS) entry which is preliminary data.</text>
</comment>
<keyword evidence="3" id="KW-1185">Reference proteome</keyword>
<evidence type="ECO:0000313" key="2">
    <source>
        <dbReference type="EMBL" id="MVT08886.1"/>
    </source>
</evidence>
<dbReference type="Proteomes" id="UP000461730">
    <property type="component" value="Unassembled WGS sequence"/>
</dbReference>